<reference evidence="1 2" key="1">
    <citation type="submission" date="2023-11" db="EMBL/GenBank/DDBJ databases">
        <title>Dfirmibasis_genome.</title>
        <authorList>
            <person name="Edelbroek B."/>
            <person name="Kjellin J."/>
            <person name="Jerlstrom-Hultqvist J."/>
            <person name="Soderbom F."/>
        </authorList>
    </citation>
    <scope>NUCLEOTIDE SEQUENCE [LARGE SCALE GENOMIC DNA]</scope>
    <source>
        <strain evidence="1 2">TNS-C-14</strain>
    </source>
</reference>
<dbReference type="GO" id="GO:0043248">
    <property type="term" value="P:proteasome assembly"/>
    <property type="evidence" value="ECO:0007669"/>
    <property type="project" value="InterPro"/>
</dbReference>
<keyword evidence="2" id="KW-1185">Reference proteome</keyword>
<protein>
    <recommendedName>
        <fullName evidence="3">Proteasome assembly chaperone 3</fullName>
    </recommendedName>
</protein>
<dbReference type="PANTHER" id="PTHR31051:SF1">
    <property type="entry name" value="PROTEASOME ASSEMBLY CHAPERONE 3"/>
    <property type="match status" value="1"/>
</dbReference>
<dbReference type="InterPro" id="IPR053720">
    <property type="entry name" value="Psm_Assembly_Chaperone"/>
</dbReference>
<evidence type="ECO:0000313" key="1">
    <source>
        <dbReference type="EMBL" id="KAK5576624.1"/>
    </source>
</evidence>
<dbReference type="InterPro" id="IPR018788">
    <property type="entry name" value="Proteasome_assmbl_chp_3"/>
</dbReference>
<dbReference type="Gene3D" id="3.30.230.90">
    <property type="match status" value="1"/>
</dbReference>
<evidence type="ECO:0008006" key="3">
    <source>
        <dbReference type="Google" id="ProtNLM"/>
    </source>
</evidence>
<organism evidence="1 2">
    <name type="scientific">Dictyostelium firmibasis</name>
    <dbReference type="NCBI Taxonomy" id="79012"/>
    <lineage>
        <taxon>Eukaryota</taxon>
        <taxon>Amoebozoa</taxon>
        <taxon>Evosea</taxon>
        <taxon>Eumycetozoa</taxon>
        <taxon>Dictyostelia</taxon>
        <taxon>Dictyosteliales</taxon>
        <taxon>Dictyosteliaceae</taxon>
        <taxon>Dictyostelium</taxon>
    </lineage>
</organism>
<evidence type="ECO:0000313" key="2">
    <source>
        <dbReference type="Proteomes" id="UP001344447"/>
    </source>
</evidence>
<name>A0AAN7TP67_9MYCE</name>
<sequence length="145" mass="16409">MNSLLIDSSNPSFDALRDDNLKNSIEKSHPIKSKVISKKINNVDTDIAMSCFADTIFLTISQNQKFNTWIRASKSDGILLDEPSYQIDTLLGNNQDVLFSIYARQLIENIGETSNKSLMLSISVTDKSKDTFKQILSIIFENKIW</sequence>
<proteinExistence type="predicted"/>
<dbReference type="PANTHER" id="PTHR31051">
    <property type="entry name" value="PROTEASOME ASSEMBLY CHAPERONE 3"/>
    <property type="match status" value="1"/>
</dbReference>
<dbReference type="AlphaFoldDB" id="A0AAN7TP67"/>
<dbReference type="EMBL" id="JAVFKY010000005">
    <property type="protein sequence ID" value="KAK5576624.1"/>
    <property type="molecule type" value="Genomic_DNA"/>
</dbReference>
<gene>
    <name evidence="1" type="ORF">RB653_007768</name>
</gene>
<comment type="caution">
    <text evidence="1">The sequence shown here is derived from an EMBL/GenBank/DDBJ whole genome shotgun (WGS) entry which is preliminary data.</text>
</comment>
<accession>A0AAN7TP67</accession>
<dbReference type="Proteomes" id="UP001344447">
    <property type="component" value="Unassembled WGS sequence"/>
</dbReference>
<dbReference type="Pfam" id="PF10178">
    <property type="entry name" value="PAC3"/>
    <property type="match status" value="1"/>
</dbReference>